<accession>A0A1F8BZB1</accession>
<gene>
    <name evidence="2" type="ORF">A2975_05315</name>
</gene>
<reference evidence="2 3" key="1">
    <citation type="journal article" date="2016" name="Nat. Commun.">
        <title>Thousands of microbial genomes shed light on interconnected biogeochemical processes in an aquifer system.</title>
        <authorList>
            <person name="Anantharaman K."/>
            <person name="Brown C.T."/>
            <person name="Hug L.A."/>
            <person name="Sharon I."/>
            <person name="Castelle C.J."/>
            <person name="Probst A.J."/>
            <person name="Thomas B.C."/>
            <person name="Singh A."/>
            <person name="Wilkins M.J."/>
            <person name="Karaoz U."/>
            <person name="Brodie E.L."/>
            <person name="Williams K.H."/>
            <person name="Hubbard S.S."/>
            <person name="Banfield J.F."/>
        </authorList>
    </citation>
    <scope>NUCLEOTIDE SEQUENCE [LARGE SCALE GENOMIC DNA]</scope>
</reference>
<name>A0A1F8BZB1_9BACT</name>
<evidence type="ECO:0000313" key="2">
    <source>
        <dbReference type="EMBL" id="OGM68695.1"/>
    </source>
</evidence>
<evidence type="ECO:0000259" key="1">
    <source>
        <dbReference type="Pfam" id="PF13529"/>
    </source>
</evidence>
<feature type="domain" description="Peptidase C39-like" evidence="1">
    <location>
        <begin position="130"/>
        <end position="264"/>
    </location>
</feature>
<comment type="caution">
    <text evidence="2">The sequence shown here is derived from an EMBL/GenBank/DDBJ whole genome shotgun (WGS) entry which is preliminary data.</text>
</comment>
<dbReference type="Gene3D" id="2.60.120.560">
    <property type="entry name" value="Exo-inulinase, domain 1"/>
    <property type="match status" value="1"/>
</dbReference>
<protein>
    <recommendedName>
        <fullName evidence="1">Peptidase C39-like domain-containing protein</fullName>
    </recommendedName>
</protein>
<dbReference type="Proteomes" id="UP000178429">
    <property type="component" value="Unassembled WGS sequence"/>
</dbReference>
<dbReference type="AlphaFoldDB" id="A0A1F8BZB1"/>
<dbReference type="EMBL" id="MGHL01000019">
    <property type="protein sequence ID" value="OGM68695.1"/>
    <property type="molecule type" value="Genomic_DNA"/>
</dbReference>
<dbReference type="Gene3D" id="3.90.70.10">
    <property type="entry name" value="Cysteine proteinases"/>
    <property type="match status" value="1"/>
</dbReference>
<dbReference type="InterPro" id="IPR039564">
    <property type="entry name" value="Peptidase_C39-like"/>
</dbReference>
<sequence>MKITSKNMDRNILFKFKDLNNWYGLHTIGNNLYLERVVGSFNPQPDFYAPYVFDDNGTYDFAIDVDLDQVKVYINGSLIMTANISNYFLENYSAGLRASTGANSSSEVWFDNFKVTSLAPDNILPVPDLKQYDPLWGLEEYDAASMWAPGAATIERWGCVLTSAAMILQYYGFPISPGELNTWLNSQPDGYLRNGLANWLAISRYTEENRNTAGEALEFLRYGADDTLLTSELEAARPPIFKVPGHFGVAIGAEGANFAVNDPASATNTLLSQVEADHGGAYQNLYSYTLSSTDLSYLMLVVNEGFVINVFDADGHPVGESAIEAPLEDDIDGGADNGQPLNVFLLPQPPNGEYEIQINGNGFYQLDSYFYNREGEVHQDSQDGYASGQDTFRASLGEENGIDEEVSFESVIAEIEAAWQDGLITNRALYKSLRKLVATAQRFNQMPPRWHKYSRHYLEIALRYLDYFTPRLIDTEFSEILREELRTLLNSI</sequence>
<proteinExistence type="predicted"/>
<organism evidence="2 3">
    <name type="scientific">Candidatus Woesebacteria bacterium RIFCSPLOWO2_01_FULL_44_14</name>
    <dbReference type="NCBI Taxonomy" id="1802525"/>
    <lineage>
        <taxon>Bacteria</taxon>
        <taxon>Candidatus Woeseibacteriota</taxon>
    </lineage>
</organism>
<dbReference type="Pfam" id="PF13529">
    <property type="entry name" value="Peptidase_C39_2"/>
    <property type="match status" value="1"/>
</dbReference>
<evidence type="ECO:0000313" key="3">
    <source>
        <dbReference type="Proteomes" id="UP000178429"/>
    </source>
</evidence>